<evidence type="ECO:0008006" key="5">
    <source>
        <dbReference type="Google" id="ProtNLM"/>
    </source>
</evidence>
<dbReference type="PANTHER" id="PTHR32251">
    <property type="entry name" value="3-OXO-5-ALPHA-STEROID 4-DEHYDROGENASE"/>
    <property type="match status" value="1"/>
</dbReference>
<keyword evidence="2" id="KW-0812">Transmembrane</keyword>
<evidence type="ECO:0000313" key="4">
    <source>
        <dbReference type="Proteomes" id="UP000612055"/>
    </source>
</evidence>
<dbReference type="Proteomes" id="UP000612055">
    <property type="component" value="Unassembled WGS sequence"/>
</dbReference>
<evidence type="ECO:0000256" key="1">
    <source>
        <dbReference type="SAM" id="MobiDB-lite"/>
    </source>
</evidence>
<dbReference type="PANTHER" id="PTHR32251:SF23">
    <property type="entry name" value="3-OXO-5-ALPHA-STEROID 4-DEHYDROGENASE (DUF1295)"/>
    <property type="match status" value="1"/>
</dbReference>
<protein>
    <recommendedName>
        <fullName evidence="5">Steroid 5-alpha reductase C-terminal domain-containing protein</fullName>
    </recommendedName>
</protein>
<evidence type="ECO:0000313" key="3">
    <source>
        <dbReference type="EMBL" id="KAG2493345.1"/>
    </source>
</evidence>
<organism evidence="3 4">
    <name type="scientific">Edaphochlamys debaryana</name>
    <dbReference type="NCBI Taxonomy" id="47281"/>
    <lineage>
        <taxon>Eukaryota</taxon>
        <taxon>Viridiplantae</taxon>
        <taxon>Chlorophyta</taxon>
        <taxon>core chlorophytes</taxon>
        <taxon>Chlorophyceae</taxon>
        <taxon>CS clade</taxon>
        <taxon>Chlamydomonadales</taxon>
        <taxon>Chlamydomonadales incertae sedis</taxon>
        <taxon>Edaphochlamys</taxon>
    </lineage>
</organism>
<feature type="compositionally biased region" description="Low complexity" evidence="1">
    <location>
        <begin position="156"/>
        <end position="165"/>
    </location>
</feature>
<keyword evidence="2" id="KW-1133">Transmembrane helix</keyword>
<accession>A0A836BY95</accession>
<feature type="region of interest" description="Disordered" evidence="1">
    <location>
        <begin position="210"/>
        <end position="241"/>
    </location>
</feature>
<keyword evidence="4" id="KW-1185">Reference proteome</keyword>
<proteinExistence type="predicted"/>
<keyword evidence="2" id="KW-0472">Membrane</keyword>
<feature type="region of interest" description="Disordered" evidence="1">
    <location>
        <begin position="71"/>
        <end position="165"/>
    </location>
</feature>
<dbReference type="Pfam" id="PF06966">
    <property type="entry name" value="DUF1295"/>
    <property type="match status" value="1"/>
</dbReference>
<feature type="transmembrane region" description="Helical" evidence="2">
    <location>
        <begin position="387"/>
        <end position="406"/>
    </location>
</feature>
<dbReference type="PROSITE" id="PS50244">
    <property type="entry name" value="S5A_REDUCTASE"/>
    <property type="match status" value="1"/>
</dbReference>
<comment type="caution">
    <text evidence="3">The sequence shown here is derived from an EMBL/GenBank/DDBJ whole genome shotgun (WGS) entry which is preliminary data.</text>
</comment>
<dbReference type="EMBL" id="JAEHOE010000038">
    <property type="protein sequence ID" value="KAG2493345.1"/>
    <property type="molecule type" value="Genomic_DNA"/>
</dbReference>
<reference evidence="3" key="1">
    <citation type="journal article" date="2020" name="bioRxiv">
        <title>Comparative genomics of Chlamydomonas.</title>
        <authorList>
            <person name="Craig R.J."/>
            <person name="Hasan A.R."/>
            <person name="Ness R.W."/>
            <person name="Keightley P.D."/>
        </authorList>
    </citation>
    <scope>NUCLEOTIDE SEQUENCE</scope>
    <source>
        <strain evidence="3">CCAP 11/70</strain>
    </source>
</reference>
<feature type="transmembrane region" description="Helical" evidence="2">
    <location>
        <begin position="486"/>
        <end position="511"/>
    </location>
</feature>
<evidence type="ECO:0000256" key="2">
    <source>
        <dbReference type="SAM" id="Phobius"/>
    </source>
</evidence>
<feature type="compositionally biased region" description="Low complexity" evidence="1">
    <location>
        <begin position="71"/>
        <end position="109"/>
    </location>
</feature>
<name>A0A836BY95_9CHLO</name>
<feature type="transmembrane region" description="Helical" evidence="2">
    <location>
        <begin position="412"/>
        <end position="430"/>
    </location>
</feature>
<dbReference type="Gene3D" id="1.20.120.1630">
    <property type="match status" value="1"/>
</dbReference>
<dbReference type="GO" id="GO:0016020">
    <property type="term" value="C:membrane"/>
    <property type="evidence" value="ECO:0007669"/>
    <property type="project" value="TreeGrafter"/>
</dbReference>
<dbReference type="AlphaFoldDB" id="A0A836BY95"/>
<feature type="transmembrane region" description="Helical" evidence="2">
    <location>
        <begin position="326"/>
        <end position="343"/>
    </location>
</feature>
<dbReference type="InterPro" id="IPR010721">
    <property type="entry name" value="UstE-like"/>
</dbReference>
<dbReference type="OrthoDB" id="201504at2759"/>
<sequence>MSHLKGASVLIPGSAWTPPQVEPAPATIIDFSRATRSYPEGRVRILCEDGTDVWWDMAKLPMDWITSLAEPATSPAAPPAARTPSRTRRSAAAAAPTPGLTPSTTTHARATARRRSVASKTAAATGDGYESTGLLSDGDGAAKATSPAAPPPPAAAAPASSGRRRSSASAVKSAIGSALLAAMSPAIAVTVTALGNSAVAKPSAITVDTDHELLSGGEGEQATTGTRQRRPRKSLRFAPGTYSPGANAAAAASATPLAPSLRAPAGAGGFTSPLTSPLISPLTSPRASGGGAHAHSFSLTASGAVAAAAEAAFASRPPQLSLARRLRNWMLIVVVCLPALYFYRQLQSGCSLAQWLGPLPSPLWSGGLEQLATADFWCAVGYQRPLLAVNLVFFLNVCVLFWLIGIAQGSTWLIDPFWQIIPVMIGLFYQHHPAAEANPLRSRLAMGLLWLWAVRLTHSYFRREEWQVGAREDWRYARMALRYGRWWPLISFFTVGVTQQAMLVGITSPLLAIHNTPAPWHPVLDPAIFLLAATGIMLALVADNQLRDFMMVNEKRAVEGREPLPVLDSGLWRYSRHPNFFGEQLWWWSLAMWGALVCGQPWMTLGAAFNTLCFVPITRMNEDRMLERRSRAEAYVRYQLTTSAWVPWFKGSE</sequence>
<gene>
    <name evidence="3" type="ORF">HYH03_008478</name>
</gene>
<feature type="transmembrane region" description="Helical" evidence="2">
    <location>
        <begin position="523"/>
        <end position="542"/>
    </location>
</feature>